<evidence type="ECO:0000313" key="2">
    <source>
        <dbReference type="Proteomes" id="UP001458880"/>
    </source>
</evidence>
<keyword evidence="2" id="KW-1185">Reference proteome</keyword>
<sequence>MTTVIFNEWLTKRDAKLNQEKILNIQQLKSSDMVENEFEEWMAIDQTVEVTAQLTHDDIYEIVTTSELIKGEAEENGCQEYCPVEKSPSNAQMR</sequence>
<dbReference type="EMBL" id="JASPKY010000423">
    <property type="protein sequence ID" value="KAK9701063.1"/>
    <property type="molecule type" value="Genomic_DNA"/>
</dbReference>
<accession>A0AAW1JEF6</accession>
<reference evidence="1 2" key="1">
    <citation type="journal article" date="2024" name="BMC Genomics">
        <title>De novo assembly and annotation of Popillia japonica's genome with initial clues to its potential as an invasive pest.</title>
        <authorList>
            <person name="Cucini C."/>
            <person name="Boschi S."/>
            <person name="Funari R."/>
            <person name="Cardaioli E."/>
            <person name="Iannotti N."/>
            <person name="Marturano G."/>
            <person name="Paoli F."/>
            <person name="Bruttini M."/>
            <person name="Carapelli A."/>
            <person name="Frati F."/>
            <person name="Nardi F."/>
        </authorList>
    </citation>
    <scope>NUCLEOTIDE SEQUENCE [LARGE SCALE GENOMIC DNA]</scope>
    <source>
        <strain evidence="1">DMR45628</strain>
    </source>
</reference>
<evidence type="ECO:0000313" key="1">
    <source>
        <dbReference type="EMBL" id="KAK9701063.1"/>
    </source>
</evidence>
<name>A0AAW1JEF6_POPJA</name>
<dbReference type="Proteomes" id="UP001458880">
    <property type="component" value="Unassembled WGS sequence"/>
</dbReference>
<comment type="caution">
    <text evidence="1">The sequence shown here is derived from an EMBL/GenBank/DDBJ whole genome shotgun (WGS) entry which is preliminary data.</text>
</comment>
<dbReference type="AlphaFoldDB" id="A0AAW1JEF6"/>
<protein>
    <submittedName>
        <fullName evidence="1">Uncharacterized protein</fullName>
    </submittedName>
</protein>
<gene>
    <name evidence="1" type="ORF">QE152_g30843</name>
</gene>
<organism evidence="1 2">
    <name type="scientific">Popillia japonica</name>
    <name type="common">Japanese beetle</name>
    <dbReference type="NCBI Taxonomy" id="7064"/>
    <lineage>
        <taxon>Eukaryota</taxon>
        <taxon>Metazoa</taxon>
        <taxon>Ecdysozoa</taxon>
        <taxon>Arthropoda</taxon>
        <taxon>Hexapoda</taxon>
        <taxon>Insecta</taxon>
        <taxon>Pterygota</taxon>
        <taxon>Neoptera</taxon>
        <taxon>Endopterygota</taxon>
        <taxon>Coleoptera</taxon>
        <taxon>Polyphaga</taxon>
        <taxon>Scarabaeiformia</taxon>
        <taxon>Scarabaeidae</taxon>
        <taxon>Rutelinae</taxon>
        <taxon>Popillia</taxon>
    </lineage>
</organism>
<proteinExistence type="predicted"/>